<evidence type="ECO:0000313" key="2">
    <source>
        <dbReference type="EMBL" id="EIJ34850.1"/>
    </source>
</evidence>
<dbReference type="Proteomes" id="UP000005317">
    <property type="component" value="Unassembled WGS sequence"/>
</dbReference>
<name>A0A656HHJ9_THINJ</name>
<protein>
    <submittedName>
        <fullName evidence="2">Uncharacterized protein</fullName>
    </submittedName>
</protein>
<dbReference type="PANTHER" id="PTHR42941">
    <property type="entry name" value="SLL1037 PROTEIN"/>
    <property type="match status" value="1"/>
</dbReference>
<dbReference type="InterPro" id="IPR011852">
    <property type="entry name" value="TRAP_TAXI"/>
</dbReference>
<accession>A0A656HHJ9</accession>
<dbReference type="EMBL" id="JH651384">
    <property type="protein sequence ID" value="EIJ34850.1"/>
    <property type="molecule type" value="Genomic_DNA"/>
</dbReference>
<keyword evidence="1" id="KW-1133">Transmembrane helix</keyword>
<gene>
    <name evidence="2" type="ORF">Thini_2295</name>
</gene>
<feature type="transmembrane region" description="Helical" evidence="1">
    <location>
        <begin position="173"/>
        <end position="192"/>
    </location>
</feature>
<keyword evidence="3" id="KW-1185">Reference proteome</keyword>
<proteinExistence type="predicted"/>
<keyword evidence="1" id="KW-0812">Transmembrane</keyword>
<dbReference type="AlphaFoldDB" id="A0A656HHJ9"/>
<sequence length="399" mass="44855">MYFTRDLCLNLSAFEYLLDKAMVTGTDALSLLLNFMKTTPDFVAFLKNQSKAQREDLANIFAGIGEVLGKAILKLEDNQHPLQELSQLQSTSLNLITRYANQPNIVKLAIKLNNVSEQCQGRNKQLLIDNLDTVHILKGKFDGYAFDLRAELIDMPTYTKNTHQNNNSNLTKWLLLLFFLGFIATYLLYLYLKEPPTKIVIPLPSSSNNQVTSTPIPQQITLAECRQEVKNIYSPLPGIPANQLDASKDNRYDYWIKQPLPFLTGPKGGTYFEIAKDISQWAEHDWTENNCRVGDRDKCLKINVIETGGGVESLKMLKSTADAAIGLAKGDILDTENSGLLTSASKLYTEEIHVFAKNTIEDISKLENKRVVLGSEKLGSRITAERLFDLLHIKITPPR</sequence>
<evidence type="ECO:0000313" key="3">
    <source>
        <dbReference type="Proteomes" id="UP000005317"/>
    </source>
</evidence>
<dbReference type="Pfam" id="PF16868">
    <property type="entry name" value="NMT1_3"/>
    <property type="match status" value="1"/>
</dbReference>
<keyword evidence="1" id="KW-0472">Membrane</keyword>
<evidence type="ECO:0000256" key="1">
    <source>
        <dbReference type="SAM" id="Phobius"/>
    </source>
</evidence>
<reference evidence="3" key="1">
    <citation type="journal article" date="2011" name="Stand. Genomic Sci.">
        <title>Genome sequence of the filamentous, gliding Thiothrix nivea neotype strain (JP2(T)).</title>
        <authorList>
            <person name="Lapidus A."/>
            <person name="Nolan M."/>
            <person name="Lucas S."/>
            <person name="Glavina Del Rio T."/>
            <person name="Tice H."/>
            <person name="Cheng J.F."/>
            <person name="Tapia R."/>
            <person name="Han C."/>
            <person name="Goodwin L."/>
            <person name="Pitluck S."/>
            <person name="Liolios K."/>
            <person name="Pagani I."/>
            <person name="Ivanova N."/>
            <person name="Huntemann M."/>
            <person name="Mavromatis K."/>
            <person name="Mikhailova N."/>
            <person name="Pati A."/>
            <person name="Chen A."/>
            <person name="Palaniappan K."/>
            <person name="Land M."/>
            <person name="Brambilla E.M."/>
            <person name="Rohde M."/>
            <person name="Abt B."/>
            <person name="Verbarg S."/>
            <person name="Goker M."/>
            <person name="Bristow J."/>
            <person name="Eisen J.A."/>
            <person name="Markowitz V."/>
            <person name="Hugenholtz P."/>
            <person name="Kyrpides N.C."/>
            <person name="Klenk H.P."/>
            <person name="Woyke T."/>
        </authorList>
    </citation>
    <scope>NUCLEOTIDE SEQUENCE [LARGE SCALE GENOMIC DNA]</scope>
    <source>
        <strain evidence="3">ATCC 35100 / DSM 5205 / JP2</strain>
    </source>
</reference>
<dbReference type="Gene3D" id="3.40.190.10">
    <property type="entry name" value="Periplasmic binding protein-like II"/>
    <property type="match status" value="2"/>
</dbReference>
<organism evidence="2 3">
    <name type="scientific">Thiothrix nivea (strain ATCC 35100 / DSM 5205 / JP2)</name>
    <dbReference type="NCBI Taxonomy" id="870187"/>
    <lineage>
        <taxon>Bacteria</taxon>
        <taxon>Pseudomonadati</taxon>
        <taxon>Pseudomonadota</taxon>
        <taxon>Gammaproteobacteria</taxon>
        <taxon>Thiotrichales</taxon>
        <taxon>Thiotrichaceae</taxon>
        <taxon>Thiothrix</taxon>
    </lineage>
</organism>
<dbReference type="PANTHER" id="PTHR42941:SF1">
    <property type="entry name" value="SLL1037 PROTEIN"/>
    <property type="match status" value="1"/>
</dbReference>